<protein>
    <submittedName>
        <fullName evidence="1">Uncharacterized protein</fullName>
    </submittedName>
</protein>
<reference evidence="1 2" key="1">
    <citation type="journal article" date="2015" name="Genome Announc.">
        <title>Draft Genome Sequences of Marine Isolates of Thalassomonas viridans and Thalassomonas actiniarum.</title>
        <authorList>
            <person name="Olonade I."/>
            <person name="van Zyl L.J."/>
            <person name="Trindade M."/>
        </authorList>
    </citation>
    <scope>NUCLEOTIDE SEQUENCE [LARGE SCALE GENOMIC DNA]</scope>
    <source>
        <strain evidence="1 2">A5K-106</strain>
    </source>
</reference>
<proteinExistence type="predicted"/>
<dbReference type="RefSeq" id="WP_044831822.1">
    <property type="nucleotide sequence ID" value="NZ_CP059735.1"/>
</dbReference>
<accession>A0AAF0C4H0</accession>
<evidence type="ECO:0000313" key="2">
    <source>
        <dbReference type="Proteomes" id="UP000032568"/>
    </source>
</evidence>
<dbReference type="Proteomes" id="UP000032568">
    <property type="component" value="Chromosome"/>
</dbReference>
<reference evidence="1 2" key="2">
    <citation type="journal article" date="2022" name="Mar. Drugs">
        <title>Bioassay-Guided Fractionation Leads to the Detection of Cholic Acid Generated by the Rare Thalassomonas sp.</title>
        <authorList>
            <person name="Pheiffer F."/>
            <person name="Schneider Y.K."/>
            <person name="Hansen E.H."/>
            <person name="Andersen J.H."/>
            <person name="Isaksson J."/>
            <person name="Busche T."/>
            <person name="R C."/>
            <person name="Kalinowski J."/>
            <person name="Zyl L.V."/>
            <person name="Trindade M."/>
        </authorList>
    </citation>
    <scope>NUCLEOTIDE SEQUENCE [LARGE SCALE GENOMIC DNA]</scope>
    <source>
        <strain evidence="1 2">A5K-106</strain>
    </source>
</reference>
<organism evidence="1 2">
    <name type="scientific">Thalassomonas actiniarum</name>
    <dbReference type="NCBI Taxonomy" id="485447"/>
    <lineage>
        <taxon>Bacteria</taxon>
        <taxon>Pseudomonadati</taxon>
        <taxon>Pseudomonadota</taxon>
        <taxon>Gammaproteobacteria</taxon>
        <taxon>Alteromonadales</taxon>
        <taxon>Colwelliaceae</taxon>
        <taxon>Thalassomonas</taxon>
    </lineage>
</organism>
<name>A0AAF0C4H0_9GAMM</name>
<evidence type="ECO:0000313" key="1">
    <source>
        <dbReference type="EMBL" id="WDD99953.1"/>
    </source>
</evidence>
<dbReference type="KEGG" id="tact:SG35_004640"/>
<dbReference type="AlphaFoldDB" id="A0AAF0C4H0"/>
<keyword evidence="2" id="KW-1185">Reference proteome</keyword>
<dbReference type="EMBL" id="CP059735">
    <property type="protein sequence ID" value="WDD99953.1"/>
    <property type="molecule type" value="Genomic_DNA"/>
</dbReference>
<sequence length="181" mass="21211">MLIKTNTDNPVICSAATEISVKPYHLKFITAGVSAPIVPDSFKGKKLSTIKPRPCSRGYFPRIKKLGRAQYLPVCQSRRCRCPKQTETSSQPSHDLALLEWNKYRRIRSNEELFHPTVRVNRLPLKEIKLNLAVEQMYIDKFLAKFSREQLMADDRRIFVLREKWLELVKYQLHALELQQR</sequence>
<gene>
    <name evidence="1" type="ORF">SG35_004640</name>
</gene>